<dbReference type="AlphaFoldDB" id="A0A251SPN2"/>
<dbReference type="Proteomes" id="UP000215914">
    <property type="component" value="Chromosome 13"/>
</dbReference>
<reference evidence="1 3" key="1">
    <citation type="journal article" date="2017" name="Nature">
        <title>The sunflower genome provides insights into oil metabolism, flowering and Asterid evolution.</title>
        <authorList>
            <person name="Badouin H."/>
            <person name="Gouzy J."/>
            <person name="Grassa C.J."/>
            <person name="Murat F."/>
            <person name="Staton S.E."/>
            <person name="Cottret L."/>
            <person name="Lelandais-Briere C."/>
            <person name="Owens G.L."/>
            <person name="Carrere S."/>
            <person name="Mayjonade B."/>
            <person name="Legrand L."/>
            <person name="Gill N."/>
            <person name="Kane N.C."/>
            <person name="Bowers J.E."/>
            <person name="Hubner S."/>
            <person name="Bellec A."/>
            <person name="Berard A."/>
            <person name="Berges H."/>
            <person name="Blanchet N."/>
            <person name="Boniface M.C."/>
            <person name="Brunel D."/>
            <person name="Catrice O."/>
            <person name="Chaidir N."/>
            <person name="Claudel C."/>
            <person name="Donnadieu C."/>
            <person name="Faraut T."/>
            <person name="Fievet G."/>
            <person name="Helmstetter N."/>
            <person name="King M."/>
            <person name="Knapp S.J."/>
            <person name="Lai Z."/>
            <person name="Le Paslier M.C."/>
            <person name="Lippi Y."/>
            <person name="Lorenzon L."/>
            <person name="Mandel J.R."/>
            <person name="Marage G."/>
            <person name="Marchand G."/>
            <person name="Marquand E."/>
            <person name="Bret-Mestries E."/>
            <person name="Morien E."/>
            <person name="Nambeesan S."/>
            <person name="Nguyen T."/>
            <person name="Pegot-Espagnet P."/>
            <person name="Pouilly N."/>
            <person name="Raftis F."/>
            <person name="Sallet E."/>
            <person name="Schiex T."/>
            <person name="Thomas J."/>
            <person name="Vandecasteele C."/>
            <person name="Vares D."/>
            <person name="Vear F."/>
            <person name="Vautrin S."/>
            <person name="Crespi M."/>
            <person name="Mangin B."/>
            <person name="Burke J.M."/>
            <person name="Salse J."/>
            <person name="Munos S."/>
            <person name="Vincourt P."/>
            <person name="Rieseberg L.H."/>
            <person name="Langlade N.B."/>
        </authorList>
    </citation>
    <scope>NUCLEOTIDE SEQUENCE [LARGE SCALE GENOMIC DNA]</scope>
    <source>
        <strain evidence="3">cv. SF193</strain>
        <tissue evidence="1">Leaves</tissue>
    </source>
</reference>
<name>A0A251SPN2_HELAN</name>
<organism evidence="2 3">
    <name type="scientific">Helianthus annuus</name>
    <name type="common">Common sunflower</name>
    <dbReference type="NCBI Taxonomy" id="4232"/>
    <lineage>
        <taxon>Eukaryota</taxon>
        <taxon>Viridiplantae</taxon>
        <taxon>Streptophyta</taxon>
        <taxon>Embryophyta</taxon>
        <taxon>Tracheophyta</taxon>
        <taxon>Spermatophyta</taxon>
        <taxon>Magnoliopsida</taxon>
        <taxon>eudicotyledons</taxon>
        <taxon>Gunneridae</taxon>
        <taxon>Pentapetalae</taxon>
        <taxon>asterids</taxon>
        <taxon>campanulids</taxon>
        <taxon>Asterales</taxon>
        <taxon>Asteraceae</taxon>
        <taxon>Asteroideae</taxon>
        <taxon>Heliantheae alliance</taxon>
        <taxon>Heliantheae</taxon>
        <taxon>Helianthus</taxon>
    </lineage>
</organism>
<accession>A0A251SPN2</accession>
<reference evidence="2" key="2">
    <citation type="submission" date="2017-02" db="EMBL/GenBank/DDBJ databases">
        <title>Sunflower complete genome.</title>
        <authorList>
            <person name="Langlade N."/>
            <person name="Munos S."/>
        </authorList>
    </citation>
    <scope>NUCLEOTIDE SEQUENCE [LARGE SCALE GENOMIC DNA]</scope>
    <source>
        <tissue evidence="2">Leaves</tissue>
    </source>
</reference>
<evidence type="ECO:0000313" key="1">
    <source>
        <dbReference type="EMBL" id="KAF5772550.1"/>
    </source>
</evidence>
<evidence type="ECO:0000313" key="2">
    <source>
        <dbReference type="EMBL" id="OTG00790.1"/>
    </source>
</evidence>
<dbReference type="EMBL" id="CM007902">
    <property type="protein sequence ID" value="OTG00790.1"/>
    <property type="molecule type" value="Genomic_DNA"/>
</dbReference>
<dbReference type="EMBL" id="MNCJ02000328">
    <property type="protein sequence ID" value="KAF5772550.1"/>
    <property type="molecule type" value="Genomic_DNA"/>
</dbReference>
<evidence type="ECO:0000313" key="3">
    <source>
        <dbReference type="Proteomes" id="UP000215914"/>
    </source>
</evidence>
<protein>
    <submittedName>
        <fullName evidence="2">Uncharacterized protein</fullName>
    </submittedName>
</protein>
<dbReference type="Gramene" id="mRNA:HanXRQr2_Chr13g0578371">
    <property type="protein sequence ID" value="mRNA:HanXRQr2_Chr13g0578371"/>
    <property type="gene ID" value="HanXRQr2_Chr13g0578371"/>
</dbReference>
<proteinExistence type="predicted"/>
<dbReference type="InParanoid" id="A0A251SPN2"/>
<sequence>MISSSFPSYKHHHRSDSKGHIHPAIVSLHCQRHLLSLFFSFLRSLCLKKITCLIYTFDNVWMRRIIWLKSRLSSSGYIFKVHISTRESSKVFYILRRI</sequence>
<keyword evidence="3" id="KW-1185">Reference proteome</keyword>
<gene>
    <name evidence="2" type="ORF">HannXRQ_Chr13g0394931</name>
    <name evidence="1" type="ORF">HanXRQr2_Chr13g0578371</name>
</gene>
<reference evidence="1" key="3">
    <citation type="submission" date="2020-06" db="EMBL/GenBank/DDBJ databases">
        <title>Helianthus annuus Genome sequencing and assembly Release 2.</title>
        <authorList>
            <person name="Gouzy J."/>
            <person name="Langlade N."/>
            <person name="Munos S."/>
        </authorList>
    </citation>
    <scope>NUCLEOTIDE SEQUENCE</scope>
    <source>
        <tissue evidence="1">Leaves</tissue>
    </source>
</reference>